<evidence type="ECO:0000313" key="1">
    <source>
        <dbReference type="EMBL" id="RTQ32780.1"/>
    </source>
</evidence>
<comment type="caution">
    <text evidence="1">The sequence shown here is derived from an EMBL/GenBank/DDBJ whole genome shotgun (WGS) entry which is preliminary data.</text>
</comment>
<evidence type="ECO:0000313" key="2">
    <source>
        <dbReference type="Proteomes" id="UP000267418"/>
    </source>
</evidence>
<dbReference type="Proteomes" id="UP000267418">
    <property type="component" value="Unassembled WGS sequence"/>
</dbReference>
<name>A0A3S0GTZ7_9BURK</name>
<dbReference type="EMBL" id="RXOE01000005">
    <property type="protein sequence ID" value="RTQ32780.1"/>
    <property type="molecule type" value="Genomic_DNA"/>
</dbReference>
<gene>
    <name evidence="1" type="ORF">EJP69_18835</name>
</gene>
<protein>
    <submittedName>
        <fullName evidence="1">Uncharacterized protein</fullName>
    </submittedName>
</protein>
<sequence length="84" mass="9682">MTTLYLAMTEKLSMHWRAHDNVYPQKFVLPPVLRDEYLECLSWMTSNRGRTVQMPEKHMGVRIEIDESSPGVMVAADGTEVSLR</sequence>
<reference evidence="1 2" key="1">
    <citation type="submission" date="2018-12" db="EMBL/GenBank/DDBJ databases">
        <title>The genome of Variovorax gossypii DSM 100435.</title>
        <authorList>
            <person name="Gao J."/>
            <person name="Sun J."/>
        </authorList>
    </citation>
    <scope>NUCLEOTIDE SEQUENCE [LARGE SCALE GENOMIC DNA]</scope>
    <source>
        <strain evidence="1 2">DSM 100435</strain>
    </source>
</reference>
<organism evidence="1 2">
    <name type="scientific">Variovorax gossypii</name>
    <dbReference type="NCBI Taxonomy" id="1679495"/>
    <lineage>
        <taxon>Bacteria</taxon>
        <taxon>Pseudomonadati</taxon>
        <taxon>Pseudomonadota</taxon>
        <taxon>Betaproteobacteria</taxon>
        <taxon>Burkholderiales</taxon>
        <taxon>Comamonadaceae</taxon>
        <taxon>Variovorax</taxon>
    </lineage>
</organism>
<dbReference type="AlphaFoldDB" id="A0A3S0GTZ7"/>
<dbReference type="OrthoDB" id="8818285at2"/>
<dbReference type="RefSeq" id="WP_093210036.1">
    <property type="nucleotide sequence ID" value="NZ_RXOE01000005.1"/>
</dbReference>
<keyword evidence="2" id="KW-1185">Reference proteome</keyword>
<accession>A0A3S0GTZ7</accession>
<proteinExistence type="predicted"/>